<evidence type="ECO:0000256" key="7">
    <source>
        <dbReference type="ARBA" id="ARBA00023180"/>
    </source>
</evidence>
<dbReference type="Gene3D" id="1.10.287.70">
    <property type="match status" value="1"/>
</dbReference>
<evidence type="ECO:0000256" key="1">
    <source>
        <dbReference type="ARBA" id="ARBA00004651"/>
    </source>
</evidence>
<gene>
    <name evidence="11" type="primary">IR60a</name>
</gene>
<feature type="signal peptide" evidence="9">
    <location>
        <begin position="1"/>
        <end position="18"/>
    </location>
</feature>
<evidence type="ECO:0000256" key="4">
    <source>
        <dbReference type="ARBA" id="ARBA00022989"/>
    </source>
</evidence>
<dbReference type="EMBL" id="MN515215">
    <property type="protein sequence ID" value="QMS80363.1"/>
    <property type="molecule type" value="mRNA"/>
</dbReference>
<dbReference type="AlphaFoldDB" id="A0A7G4KBX7"/>
<evidence type="ECO:0000256" key="8">
    <source>
        <dbReference type="SAM" id="Phobius"/>
    </source>
</evidence>
<evidence type="ECO:0000256" key="9">
    <source>
        <dbReference type="SAM" id="SignalP"/>
    </source>
</evidence>
<evidence type="ECO:0000313" key="11">
    <source>
        <dbReference type="EMBL" id="QMS80363.1"/>
    </source>
</evidence>
<dbReference type="InterPro" id="IPR052192">
    <property type="entry name" value="Insect_Ionotropic_Sensory_Rcpt"/>
</dbReference>
<dbReference type="PANTHER" id="PTHR42643">
    <property type="entry name" value="IONOTROPIC RECEPTOR 20A-RELATED"/>
    <property type="match status" value="1"/>
</dbReference>
<evidence type="ECO:0000256" key="5">
    <source>
        <dbReference type="ARBA" id="ARBA00023136"/>
    </source>
</evidence>
<comment type="subcellular location">
    <subcellularLocation>
        <location evidence="1">Cell membrane</location>
        <topology evidence="1">Multi-pass membrane protein</topology>
    </subcellularLocation>
</comment>
<accession>A0A7G4KBX7</accession>
<dbReference type="Gene3D" id="3.40.190.10">
    <property type="entry name" value="Periplasmic binding protein-like II"/>
    <property type="match status" value="1"/>
</dbReference>
<evidence type="ECO:0000256" key="3">
    <source>
        <dbReference type="ARBA" id="ARBA00022692"/>
    </source>
</evidence>
<dbReference type="GO" id="GO:0005886">
    <property type="term" value="C:plasma membrane"/>
    <property type="evidence" value="ECO:0007669"/>
    <property type="project" value="UniProtKB-SubCell"/>
</dbReference>
<keyword evidence="3 8" id="KW-0812">Transmembrane</keyword>
<proteinExistence type="evidence at transcript level"/>
<keyword evidence="9" id="KW-0732">Signal</keyword>
<dbReference type="Pfam" id="PF24061">
    <property type="entry name" value="LBD_receptor"/>
    <property type="match status" value="1"/>
</dbReference>
<organism evidence="11">
    <name type="scientific">Histia rhodope</name>
    <dbReference type="NCBI Taxonomy" id="1453155"/>
    <lineage>
        <taxon>Eukaryota</taxon>
        <taxon>Metazoa</taxon>
        <taxon>Ecdysozoa</taxon>
        <taxon>Arthropoda</taxon>
        <taxon>Hexapoda</taxon>
        <taxon>Insecta</taxon>
        <taxon>Pterygota</taxon>
        <taxon>Neoptera</taxon>
        <taxon>Endopterygota</taxon>
        <taxon>Lepidoptera</taxon>
        <taxon>Glossata</taxon>
        <taxon>Ditrysia</taxon>
        <taxon>Zygaenoidea</taxon>
        <taxon>Zygaenidae</taxon>
        <taxon>Chalcosiinae</taxon>
        <taxon>Histia</taxon>
    </lineage>
</organism>
<keyword evidence="6 11" id="KW-0675">Receptor</keyword>
<evidence type="ECO:0000256" key="2">
    <source>
        <dbReference type="ARBA" id="ARBA00022475"/>
    </source>
</evidence>
<feature type="transmembrane region" description="Helical" evidence="8">
    <location>
        <begin position="422"/>
        <end position="440"/>
    </location>
</feature>
<dbReference type="PANTHER" id="PTHR42643:SF24">
    <property type="entry name" value="IONOTROPIC RECEPTOR 60A"/>
    <property type="match status" value="1"/>
</dbReference>
<evidence type="ECO:0000256" key="6">
    <source>
        <dbReference type="ARBA" id="ARBA00023170"/>
    </source>
</evidence>
<protein>
    <submittedName>
        <fullName evidence="11">Ionotropic receptor</fullName>
    </submittedName>
</protein>
<feature type="transmembrane region" description="Helical" evidence="8">
    <location>
        <begin position="619"/>
        <end position="640"/>
    </location>
</feature>
<name>A0A7G4KBX7_9NEOP</name>
<keyword evidence="2" id="KW-1003">Cell membrane</keyword>
<keyword evidence="7" id="KW-0325">Glycoprotein</keyword>
<keyword evidence="5 8" id="KW-0472">Membrane</keyword>
<dbReference type="SUPFAM" id="SSF53850">
    <property type="entry name" value="Periplasmic binding protein-like II"/>
    <property type="match status" value="1"/>
</dbReference>
<feature type="chain" id="PRO_5028803751" evidence="9">
    <location>
        <begin position="19"/>
        <end position="652"/>
    </location>
</feature>
<evidence type="ECO:0000259" key="10">
    <source>
        <dbReference type="Pfam" id="PF24061"/>
    </source>
</evidence>
<keyword evidence="4 8" id="KW-1133">Transmembrane helix</keyword>
<feature type="domain" description="Putative ionotropic receptor ligand binding" evidence="10">
    <location>
        <begin position="110"/>
        <end position="204"/>
    </location>
</feature>
<sequence>MTMVVFLFISLLINEVSLINPNGPTAVEDFTNCITSIVKVSFKNPGLLVFVDTFFIAEAVGRIKGNVLKQIHLNKKFSVRVVRPKNEYPVCVNLNEFNTGVVHQNQVDVIPLADYFVIIVDSYSEFTHAASRLIRLRNWNPHGKFLILLYSFDNIYYLKQIEYIFTCLFRYNVLNVVVLVPHIRNIRATIIYTWEPFEPPKYCGYYNETAENRIKVADFCEKGHLKNNTTLFENVVPIDMMSCVVNILAIEKQPFIGKDDNVQEANIERFLINEVLSTINMKTNYIITNKSRGERFYNEWNGALKKIVSKKFNVLLGGIFPDFDVHEDFQCSNTYLEDSYTWVVPRAHPRPPWVALTIIFHKTVWLSVLIGFTISALSWKFLSTVSGDSTYYTSIDHCLLSTWLCILGLTTHIRPKKESLRIFFVFFNIYCIIFITAYQTKLFDVLTNPSFEYQIANVEELIDSGLKFGGFEELHDLFYNSSDPFDNLIGSQWVIVENMSNAMVDVVVHRNFSVLCSRLELTYLSATMPQLSDSIGHHKYYAFKTNVFTVPIELIAMRGYALVEKFSEILEAFKQSGIVSGIRRHYVTFAERKRASIILKLQSQQNDVRALTIQHLQGGFLALVLGYVGGIIVFIVELIIKCNLVQKVLYQK</sequence>
<dbReference type="InterPro" id="IPR056198">
    <property type="entry name" value="LBD_receptor"/>
</dbReference>
<reference evidence="11" key="1">
    <citation type="submission" date="2019-09" db="EMBL/GenBank/DDBJ databases">
        <authorList>
            <person name="Yang H."/>
        </authorList>
    </citation>
    <scope>NUCLEOTIDE SEQUENCE</scope>
</reference>
<feature type="transmembrane region" description="Helical" evidence="8">
    <location>
        <begin position="353"/>
        <end position="379"/>
    </location>
</feature>